<evidence type="ECO:0000256" key="1">
    <source>
        <dbReference type="SAM" id="MobiDB-lite"/>
    </source>
</evidence>
<evidence type="ECO:0000313" key="3">
    <source>
        <dbReference type="WBParaSite" id="PgR010_g167_t01"/>
    </source>
</evidence>
<proteinExistence type="predicted"/>
<evidence type="ECO:0000313" key="2">
    <source>
        <dbReference type="Proteomes" id="UP000887569"/>
    </source>
</evidence>
<dbReference type="Proteomes" id="UP000887569">
    <property type="component" value="Unplaced"/>
</dbReference>
<accession>A0A915ANC7</accession>
<reference evidence="3" key="1">
    <citation type="submission" date="2022-11" db="UniProtKB">
        <authorList>
            <consortium name="WormBaseParasite"/>
        </authorList>
    </citation>
    <scope>IDENTIFICATION</scope>
</reference>
<name>A0A915ANC7_PARUN</name>
<feature type="region of interest" description="Disordered" evidence="1">
    <location>
        <begin position="87"/>
        <end position="108"/>
    </location>
</feature>
<dbReference type="AlphaFoldDB" id="A0A915ANC7"/>
<organism evidence="2 3">
    <name type="scientific">Parascaris univalens</name>
    <name type="common">Nematode worm</name>
    <dbReference type="NCBI Taxonomy" id="6257"/>
    <lineage>
        <taxon>Eukaryota</taxon>
        <taxon>Metazoa</taxon>
        <taxon>Ecdysozoa</taxon>
        <taxon>Nematoda</taxon>
        <taxon>Chromadorea</taxon>
        <taxon>Rhabditida</taxon>
        <taxon>Spirurina</taxon>
        <taxon>Ascaridomorpha</taxon>
        <taxon>Ascaridoidea</taxon>
        <taxon>Ascarididae</taxon>
        <taxon>Parascaris</taxon>
    </lineage>
</organism>
<sequence>MVEDTHYLAMTLLFGDVCVRQNMQKMLAAGGHIVGHRVAFDDDVSEAVFSCVASSSGMRASTVPAQWPTYPSIHAWMAMGTEQMLRLRAPNSRSGDSSDDSTIADSTI</sequence>
<protein>
    <submittedName>
        <fullName evidence="3">BRCT domain-containing protein</fullName>
    </submittedName>
</protein>
<keyword evidence="2" id="KW-1185">Reference proteome</keyword>
<dbReference type="WBParaSite" id="PgR010_g167_t01">
    <property type="protein sequence ID" value="PgR010_g167_t01"/>
    <property type="gene ID" value="PgR010_g167"/>
</dbReference>